<gene>
    <name evidence="1" type="ORF">METZ01_LOCUS305883</name>
</gene>
<accession>A0A382MVV9</accession>
<dbReference type="AlphaFoldDB" id="A0A382MVV9"/>
<protein>
    <recommendedName>
        <fullName evidence="2">Glycosyl hydrolase family 32 N-terminal domain-containing protein</fullName>
    </recommendedName>
</protein>
<evidence type="ECO:0000313" key="1">
    <source>
        <dbReference type="EMBL" id="SVC53029.1"/>
    </source>
</evidence>
<dbReference type="EMBL" id="UINC01096275">
    <property type="protein sequence ID" value="SVC53029.1"/>
    <property type="molecule type" value="Genomic_DNA"/>
</dbReference>
<evidence type="ECO:0008006" key="2">
    <source>
        <dbReference type="Google" id="ProtNLM"/>
    </source>
</evidence>
<feature type="non-terminal residue" evidence="1">
    <location>
        <position position="154"/>
    </location>
</feature>
<reference evidence="1" key="1">
    <citation type="submission" date="2018-05" db="EMBL/GenBank/DDBJ databases">
        <authorList>
            <person name="Lanie J.A."/>
            <person name="Ng W.-L."/>
            <person name="Kazmierczak K.M."/>
            <person name="Andrzejewski T.M."/>
            <person name="Davidsen T.M."/>
            <person name="Wayne K.J."/>
            <person name="Tettelin H."/>
            <person name="Glass J.I."/>
            <person name="Rusch D."/>
            <person name="Podicherti R."/>
            <person name="Tsui H.-C.T."/>
            <person name="Winkler M.E."/>
        </authorList>
    </citation>
    <scope>NUCLEOTIDE SEQUENCE</scope>
</reference>
<name>A0A382MVV9_9ZZZZ</name>
<sequence length="154" mass="17218">MWDRDGSVRGGSDGVSHVPQPVIAILIISFLPLSKTVTGKVYPLAQILTHRTVVRDGWHNMCTDICFWRDTFWLVYDRTSAHSAPDGVVVVLRSSDLRRWDEVAVLATPNDARDVKLAATEDELLVFCTDSWYEPVAGRKRQGGQPYLFSSPDG</sequence>
<proteinExistence type="predicted"/>
<organism evidence="1">
    <name type="scientific">marine metagenome</name>
    <dbReference type="NCBI Taxonomy" id="408172"/>
    <lineage>
        <taxon>unclassified sequences</taxon>
        <taxon>metagenomes</taxon>
        <taxon>ecological metagenomes</taxon>
    </lineage>
</organism>